<accession>A0A3F3PJ20</accession>
<dbReference type="AlphaFoldDB" id="A0A3F3PJ20"/>
<feature type="region of interest" description="Disordered" evidence="1">
    <location>
        <begin position="301"/>
        <end position="358"/>
    </location>
</feature>
<name>A0A3F3PJ20_9EURO</name>
<feature type="compositionally biased region" description="Basic and acidic residues" evidence="1">
    <location>
        <begin position="323"/>
        <end position="332"/>
    </location>
</feature>
<dbReference type="Proteomes" id="UP000253729">
    <property type="component" value="Unassembled WGS sequence"/>
</dbReference>
<organism evidence="2 3">
    <name type="scientific">Aspergillus welwitschiae</name>
    <dbReference type="NCBI Taxonomy" id="1341132"/>
    <lineage>
        <taxon>Eukaryota</taxon>
        <taxon>Fungi</taxon>
        <taxon>Dikarya</taxon>
        <taxon>Ascomycota</taxon>
        <taxon>Pezizomycotina</taxon>
        <taxon>Eurotiomycetes</taxon>
        <taxon>Eurotiomycetidae</taxon>
        <taxon>Eurotiales</taxon>
        <taxon>Aspergillaceae</taxon>
        <taxon>Aspergillus</taxon>
        <taxon>Aspergillus subgen. Circumdati</taxon>
    </lineage>
</organism>
<evidence type="ECO:0000256" key="1">
    <source>
        <dbReference type="SAM" id="MobiDB-lite"/>
    </source>
</evidence>
<sequence>MALVPLSTRKALQRQFEVLADLLFPVDNNLGEVLKDLGRQFEDDAKATILYLNQALKDVPRTRNESRVIEPLVAASNDAVREYFRSRHGVEEDETLQLVKLLKSVECKEDKVKEITQSFEKYSANPSLFWTSFSSLHAGNSIQQTVSAIEHHSSSSPLARRLLCRRLTAQIESKAQELEKQGHALRIGMSYRNLALRLSVGQDWKKHRSKLREGERWSCLDAGMLAAIKGTSWKSWGRTSKDGIRAINEYLKSDPVTSTYQVVSATIQAIQDCFGPTVHACTTPMPSITRSISQESVTMVLPVSPHPPTGDHRDARTKRRRLCRESDGDTRNGQRTRSSKRCTEYGRRGDREDSTGTLEIQFVQPGKCTSADIPPQQEGSLNPSCDIEVASQQSGPTQQIDSTSFLPQMAEQTAVHERDGVQRSLLPGAEQGSIGNEIAITPLHSQGFPDRDLMNQQPFPNSDPCWTFPNFDSGWTHDTLLVPVSNSDPNFFYSY</sequence>
<dbReference type="GeneID" id="38138402"/>
<dbReference type="RefSeq" id="XP_026619378.1">
    <property type="nucleotide sequence ID" value="XM_026770046.1"/>
</dbReference>
<protein>
    <submittedName>
        <fullName evidence="2">Uncharacterized protein</fullName>
    </submittedName>
</protein>
<keyword evidence="3" id="KW-1185">Reference proteome</keyword>
<gene>
    <name evidence="2" type="ORF">BDQ94DRAFT_164557</name>
</gene>
<evidence type="ECO:0000313" key="3">
    <source>
        <dbReference type="Proteomes" id="UP000253729"/>
    </source>
</evidence>
<evidence type="ECO:0000313" key="2">
    <source>
        <dbReference type="EMBL" id="RDH26356.1"/>
    </source>
</evidence>
<proteinExistence type="predicted"/>
<dbReference type="EMBL" id="KZ852161">
    <property type="protein sequence ID" value="RDH26356.1"/>
    <property type="molecule type" value="Genomic_DNA"/>
</dbReference>
<feature type="compositionally biased region" description="Basic and acidic residues" evidence="1">
    <location>
        <begin position="341"/>
        <end position="354"/>
    </location>
</feature>
<reference evidence="2 3" key="1">
    <citation type="submission" date="2018-07" db="EMBL/GenBank/DDBJ databases">
        <title>The genomes of Aspergillus section Nigri reveals drivers in fungal speciation.</title>
        <authorList>
            <consortium name="DOE Joint Genome Institute"/>
            <person name="Vesth T.C."/>
            <person name="Nybo J."/>
            <person name="Theobald S."/>
            <person name="Brandl J."/>
            <person name="Frisvad J.C."/>
            <person name="Nielsen K.F."/>
            <person name="Lyhne E.K."/>
            <person name="Kogle M.E."/>
            <person name="Kuo A."/>
            <person name="Riley R."/>
            <person name="Clum A."/>
            <person name="Nolan M."/>
            <person name="Lipzen A."/>
            <person name="Salamov A."/>
            <person name="Henrissat B."/>
            <person name="Wiebenga A."/>
            <person name="De vries R.P."/>
            <person name="Grigoriev I.V."/>
            <person name="Mortensen U.H."/>
            <person name="Andersen M.R."/>
            <person name="Baker S.E."/>
        </authorList>
    </citation>
    <scope>NUCLEOTIDE SEQUENCE [LARGE SCALE GENOMIC DNA]</scope>
    <source>
        <strain evidence="2 3">CBS 139.54b</strain>
    </source>
</reference>